<dbReference type="Pfam" id="PF23477">
    <property type="entry name" value="zf_Tbcl_2"/>
    <property type="match status" value="1"/>
</dbReference>
<reference evidence="4 7" key="3">
    <citation type="submission" date="2020-10" db="EMBL/GenBank/DDBJ databases">
        <title>Ca. Dormibacterota MAGs.</title>
        <authorList>
            <person name="Montgomery K."/>
        </authorList>
    </citation>
    <scope>NUCLEOTIDE SEQUENCE [LARGE SCALE GENOMIC DNA]</scope>
    <source>
        <strain evidence="4">SC8812_S17_18</strain>
    </source>
</reference>
<dbReference type="EMBL" id="JAEKNS010000107">
    <property type="protein sequence ID" value="MBJ7595241.1"/>
    <property type="molecule type" value="Genomic_DNA"/>
</dbReference>
<dbReference type="EMBL" id="QHBU01000282">
    <property type="protein sequence ID" value="PZR77802.1"/>
    <property type="molecule type" value="Genomic_DNA"/>
</dbReference>
<accession>A0A2W5YY11</accession>
<dbReference type="Proteomes" id="UP000606991">
    <property type="component" value="Unassembled WGS sequence"/>
</dbReference>
<feature type="compositionally biased region" description="Basic and acidic residues" evidence="1">
    <location>
        <begin position="46"/>
        <end position="57"/>
    </location>
</feature>
<gene>
    <name evidence="5" type="ORF">DLM65_14860</name>
    <name evidence="4" type="ORF">JF886_10345</name>
</gene>
<feature type="domain" description="CxxC-x17-CxxC" evidence="3">
    <location>
        <begin position="159"/>
        <end position="193"/>
    </location>
</feature>
<sequence>MNRAGLACARTWFLRQDRRRRRIHFAGADTAERGCPRGEQSSPFPLKHDRTGGGDRTRDRVLLGARITYDRAPKRPGGGPWRVPVDQTLRCRECGVDFIWTEGEQEFFASRGLTNPPSRCPSCRAARRAAAGGGGGGGGYGGGGGGGGGGYGARSSAPRQMYEVTCAGCGGIARVPFQPRGDKPVYCSDCFRPSGR</sequence>
<evidence type="ECO:0000313" key="6">
    <source>
        <dbReference type="Proteomes" id="UP000248724"/>
    </source>
</evidence>
<evidence type="ECO:0000313" key="5">
    <source>
        <dbReference type="EMBL" id="PZR77802.1"/>
    </source>
</evidence>
<organism evidence="5 6">
    <name type="scientific">Candidatus Aeolococcus gillhamiae</name>
    <dbReference type="NCBI Taxonomy" id="3127015"/>
    <lineage>
        <taxon>Bacteria</taxon>
        <taxon>Bacillati</taxon>
        <taxon>Candidatus Dormiibacterota</taxon>
        <taxon>Candidatus Dormibacteria</taxon>
        <taxon>Candidatus Aeolococcales</taxon>
        <taxon>Candidatus Aeolococcaceae</taxon>
        <taxon>Candidatus Aeolococcus</taxon>
    </lineage>
</organism>
<dbReference type="Proteomes" id="UP000248724">
    <property type="component" value="Unassembled WGS sequence"/>
</dbReference>
<reference evidence="5 6" key="1">
    <citation type="journal article" date="2017" name="Nature">
        <title>Atmospheric trace gases support primary production in Antarctic desert surface soil.</title>
        <authorList>
            <person name="Ji M."/>
            <person name="Greening C."/>
            <person name="Vanwonterghem I."/>
            <person name="Carere C.R."/>
            <person name="Bay S.K."/>
            <person name="Steen J.A."/>
            <person name="Montgomery K."/>
            <person name="Lines T."/>
            <person name="Beardall J."/>
            <person name="van Dorst J."/>
            <person name="Snape I."/>
            <person name="Stott M.B."/>
            <person name="Hugenholtz P."/>
            <person name="Ferrari B.C."/>
        </authorList>
    </citation>
    <scope>NUCLEOTIDE SEQUENCE [LARGE SCALE GENOMIC DNA]</scope>
    <source>
        <strain evidence="5">RRmetagenome_bin12</strain>
    </source>
</reference>
<evidence type="ECO:0000313" key="4">
    <source>
        <dbReference type="EMBL" id="MBJ7595241.1"/>
    </source>
</evidence>
<evidence type="ECO:0000313" key="7">
    <source>
        <dbReference type="Proteomes" id="UP000606991"/>
    </source>
</evidence>
<feature type="domain" description="Probable zinc-binding" evidence="2">
    <location>
        <begin position="86"/>
        <end position="130"/>
    </location>
</feature>
<proteinExistence type="predicted"/>
<dbReference type="InterPro" id="IPR025306">
    <property type="entry name" value="Zn-bnd_dom_prob"/>
</dbReference>
<dbReference type="AlphaFoldDB" id="A0A2W5YY11"/>
<dbReference type="NCBIfam" id="TIGR04272">
    <property type="entry name" value="cxxc_cxxc_Mbark"/>
    <property type="match status" value="1"/>
</dbReference>
<comment type="caution">
    <text evidence="5">The sequence shown here is derived from an EMBL/GenBank/DDBJ whole genome shotgun (WGS) entry which is preliminary data.</text>
</comment>
<protein>
    <submittedName>
        <fullName evidence="4">Zinc-ribbon domain containing protein</fullName>
    </submittedName>
</protein>
<evidence type="ECO:0000259" key="3">
    <source>
        <dbReference type="Pfam" id="PF23477"/>
    </source>
</evidence>
<dbReference type="InterPro" id="IPR026363">
    <property type="entry name" value="CxxC-x17-CxxC_dom"/>
</dbReference>
<dbReference type="Pfam" id="PF13451">
    <property type="entry name" value="zf_Tbcl"/>
    <property type="match status" value="1"/>
</dbReference>
<feature type="region of interest" description="Disordered" evidence="1">
    <location>
        <begin position="28"/>
        <end position="57"/>
    </location>
</feature>
<reference evidence="5" key="2">
    <citation type="submission" date="2018-05" db="EMBL/GenBank/DDBJ databases">
        <authorList>
            <person name="Ferrari B."/>
        </authorList>
    </citation>
    <scope>NUCLEOTIDE SEQUENCE</scope>
    <source>
        <strain evidence="5">RRmetagenome_bin12</strain>
    </source>
</reference>
<evidence type="ECO:0000259" key="2">
    <source>
        <dbReference type="Pfam" id="PF13451"/>
    </source>
</evidence>
<evidence type="ECO:0000256" key="1">
    <source>
        <dbReference type="SAM" id="MobiDB-lite"/>
    </source>
</evidence>
<name>A0A2W5YY11_9BACT</name>
<accession>A0A934JT64</accession>